<gene>
    <name evidence="1" type="ORF">Pint_28927</name>
</gene>
<reference evidence="2" key="1">
    <citation type="journal article" date="2023" name="G3 (Bethesda)">
        <title>Genome assembly and association tests identify interacting loci associated with vigor, precocity, and sex in interspecific pistachio rootstocks.</title>
        <authorList>
            <person name="Palmer W."/>
            <person name="Jacygrad E."/>
            <person name="Sagayaradj S."/>
            <person name="Cavanaugh K."/>
            <person name="Han R."/>
            <person name="Bertier L."/>
            <person name="Beede B."/>
            <person name="Kafkas S."/>
            <person name="Golino D."/>
            <person name="Preece J."/>
            <person name="Michelmore R."/>
        </authorList>
    </citation>
    <scope>NUCLEOTIDE SEQUENCE [LARGE SCALE GENOMIC DNA]</scope>
</reference>
<evidence type="ECO:0000313" key="2">
    <source>
        <dbReference type="Proteomes" id="UP001163603"/>
    </source>
</evidence>
<keyword evidence="2" id="KW-1185">Reference proteome</keyword>
<dbReference type="EMBL" id="CM047750">
    <property type="protein sequence ID" value="KAJ0008424.1"/>
    <property type="molecule type" value="Genomic_DNA"/>
</dbReference>
<organism evidence="1 2">
    <name type="scientific">Pistacia integerrima</name>
    <dbReference type="NCBI Taxonomy" id="434235"/>
    <lineage>
        <taxon>Eukaryota</taxon>
        <taxon>Viridiplantae</taxon>
        <taxon>Streptophyta</taxon>
        <taxon>Embryophyta</taxon>
        <taxon>Tracheophyta</taxon>
        <taxon>Spermatophyta</taxon>
        <taxon>Magnoliopsida</taxon>
        <taxon>eudicotyledons</taxon>
        <taxon>Gunneridae</taxon>
        <taxon>Pentapetalae</taxon>
        <taxon>rosids</taxon>
        <taxon>malvids</taxon>
        <taxon>Sapindales</taxon>
        <taxon>Anacardiaceae</taxon>
        <taxon>Pistacia</taxon>
    </lineage>
</organism>
<protein>
    <submittedName>
        <fullName evidence="1">Uncharacterized protein</fullName>
    </submittedName>
</protein>
<dbReference type="Proteomes" id="UP001163603">
    <property type="component" value="Chromosome 15"/>
</dbReference>
<accession>A0ACC0X4A9</accession>
<name>A0ACC0X4A9_9ROSI</name>
<comment type="caution">
    <text evidence="1">The sequence shown here is derived from an EMBL/GenBank/DDBJ whole genome shotgun (WGS) entry which is preliminary data.</text>
</comment>
<sequence>MEISGEDGSKVSIKPNSETVFGRGSGFNTSDRTVSRRHVVFSLKDSGDTETGPRASFEVIGKNPIWVRSGKSGKVEIFRRLEKGDVAAGDWVCFGGQSERPVWFAVNRNEFEGEEKDDNTESSESSLNLDSVDVSNIDPVKEFGFLAIGHEFDQYPKGRICDISKWDWFLEEPRKDSDEDDEASDKRKKRGVRRNRGKSKDTGDDEDDWMGESEEDEELITKVQKVQRPTYSTRSKDRGKAQQGTKDSKILAQKNPTPAKGDETDDEDDPTLGGFILDDEDMEIDQETDTDEEEEEEEFDDDD</sequence>
<evidence type="ECO:0000313" key="1">
    <source>
        <dbReference type="EMBL" id="KAJ0008424.1"/>
    </source>
</evidence>
<proteinExistence type="predicted"/>